<evidence type="ECO:0000313" key="6">
    <source>
        <dbReference type="Proteomes" id="UP001149090"/>
    </source>
</evidence>
<dbReference type="Gene3D" id="3.30.710.10">
    <property type="entry name" value="Potassium Channel Kv1.1, Chain A"/>
    <property type="match status" value="1"/>
</dbReference>
<proteinExistence type="predicted"/>
<name>A0A9Q0REM7_ANAIG</name>
<reference evidence="5" key="1">
    <citation type="submission" date="2022-10" db="EMBL/GenBank/DDBJ databases">
        <title>Novel sulphate-reducing endosymbionts in the free-living metamonad Anaeramoeba.</title>
        <authorList>
            <person name="Jerlstrom-Hultqvist J."/>
            <person name="Cepicka I."/>
            <person name="Gallot-Lavallee L."/>
            <person name="Salas-Leiva D."/>
            <person name="Curtis B.A."/>
            <person name="Zahonova K."/>
            <person name="Pipaliya S."/>
            <person name="Dacks J."/>
            <person name="Roger A.J."/>
        </authorList>
    </citation>
    <scope>NUCLEOTIDE SEQUENCE</scope>
    <source>
        <strain evidence="5">BMAN</strain>
    </source>
</reference>
<dbReference type="PANTHER" id="PTHR45632">
    <property type="entry name" value="LD33804P"/>
    <property type="match status" value="1"/>
</dbReference>
<dbReference type="OMA" id="WIIEELE"/>
<dbReference type="PANTHER" id="PTHR45632:SF3">
    <property type="entry name" value="KELCH-LIKE PROTEIN 32"/>
    <property type="match status" value="1"/>
</dbReference>
<evidence type="ECO:0000259" key="3">
    <source>
        <dbReference type="PROSITE" id="PS50097"/>
    </source>
</evidence>
<dbReference type="CDD" id="cd18186">
    <property type="entry name" value="BTB_POZ_ZBTB_KLHL-like"/>
    <property type="match status" value="1"/>
</dbReference>
<feature type="domain" description="BTB" evidence="3">
    <location>
        <begin position="54"/>
        <end position="127"/>
    </location>
</feature>
<dbReference type="Pfam" id="PF07534">
    <property type="entry name" value="TLD"/>
    <property type="match status" value="1"/>
</dbReference>
<dbReference type="InterPro" id="IPR011705">
    <property type="entry name" value="BACK"/>
</dbReference>
<dbReference type="EMBL" id="JAPDFW010000056">
    <property type="protein sequence ID" value="KAJ5077936.1"/>
    <property type="molecule type" value="Genomic_DNA"/>
</dbReference>
<dbReference type="PROSITE" id="PS51886">
    <property type="entry name" value="TLDC"/>
    <property type="match status" value="1"/>
</dbReference>
<dbReference type="SMART" id="SM00875">
    <property type="entry name" value="BACK"/>
    <property type="match status" value="1"/>
</dbReference>
<dbReference type="InterPro" id="IPR006571">
    <property type="entry name" value="TLDc_dom"/>
</dbReference>
<dbReference type="InterPro" id="IPR011333">
    <property type="entry name" value="SKP1/BTB/POZ_sf"/>
</dbReference>
<comment type="caution">
    <text evidence="5">The sequence shown here is derived from an EMBL/GenBank/DDBJ whole genome shotgun (WGS) entry which is preliminary data.</text>
</comment>
<feature type="domain" description="TLDc" evidence="4">
    <location>
        <begin position="331"/>
        <end position="506"/>
    </location>
</feature>
<keyword evidence="6" id="KW-1185">Reference proteome</keyword>
<gene>
    <name evidence="5" type="ORF">M0811_05626</name>
</gene>
<dbReference type="AlphaFoldDB" id="A0A9Q0REM7"/>
<evidence type="ECO:0000313" key="5">
    <source>
        <dbReference type="EMBL" id="KAJ5077936.1"/>
    </source>
</evidence>
<evidence type="ECO:0000256" key="1">
    <source>
        <dbReference type="ARBA" id="ARBA00022441"/>
    </source>
</evidence>
<dbReference type="SUPFAM" id="SSF54695">
    <property type="entry name" value="POZ domain"/>
    <property type="match status" value="1"/>
</dbReference>
<dbReference type="Gene3D" id="1.25.40.420">
    <property type="match status" value="1"/>
</dbReference>
<accession>A0A9Q0REM7</accession>
<protein>
    <submittedName>
        <fullName evidence="5">Pep-cterm sorting domain-containing protein</fullName>
    </submittedName>
</protein>
<dbReference type="PROSITE" id="PS50097">
    <property type="entry name" value="BTB"/>
    <property type="match status" value="1"/>
</dbReference>
<evidence type="ECO:0000256" key="2">
    <source>
        <dbReference type="ARBA" id="ARBA00022737"/>
    </source>
</evidence>
<keyword evidence="1" id="KW-0880">Kelch repeat</keyword>
<dbReference type="SMART" id="SM00225">
    <property type="entry name" value="BTB"/>
    <property type="match status" value="1"/>
</dbReference>
<dbReference type="Proteomes" id="UP001149090">
    <property type="component" value="Unassembled WGS sequence"/>
</dbReference>
<keyword evidence="2" id="KW-0677">Repeat</keyword>
<dbReference type="OrthoDB" id="2414723at2759"/>
<dbReference type="Pfam" id="PF00651">
    <property type="entry name" value="BTB"/>
    <property type="match status" value="1"/>
</dbReference>
<organism evidence="5 6">
    <name type="scientific">Anaeramoeba ignava</name>
    <name type="common">Anaerobic marine amoeba</name>
    <dbReference type="NCBI Taxonomy" id="1746090"/>
    <lineage>
        <taxon>Eukaryota</taxon>
        <taxon>Metamonada</taxon>
        <taxon>Anaeramoebidae</taxon>
        <taxon>Anaeramoeba</taxon>
    </lineage>
</organism>
<dbReference type="SMART" id="SM00584">
    <property type="entry name" value="TLDc"/>
    <property type="match status" value="1"/>
</dbReference>
<dbReference type="InterPro" id="IPR000210">
    <property type="entry name" value="BTB/POZ_dom"/>
</dbReference>
<dbReference type="Pfam" id="PF07707">
    <property type="entry name" value="BACK"/>
    <property type="match status" value="1"/>
</dbReference>
<sequence>MQIYSNTDKLSKDLEDLFSKSLNSNEENFNDFEIICEENKKTFSIKSIKEENFNDFEMVYQQNQEKNQILFKTHKSILSSRSEYFKSLFRSKMKEFQENKLILKDVSSSILSSILNYFYSGKIEINLENAIEILMFSSRYLIDELIIFCSNFIKNNLQIETVVDLLKLSESMDFNQLIDSCFKFISQNFKEFIKTPFFLELEENHLNIILSNDQILINEFELFESIIKWGRHKLNFSQKGKIKKQEKEQLQNQISNVIHKIRFIDLSKKELKKTLKSDLIPNQISQKMIEFQKISNEKIPQKLRDFIEHYQSETNHISLIFNSRVVIKSSIIKDPDHIKKLKEWLNDSEFFSKMKLGFSARRDGFSYKPFHSHCDDKGKTLIIIKTTENYIFGGFTKVGFITGNQRFIADPDAFIFTLKNPKKDPPQKFSIKSGKTNGIEYIPTFGPVFGAGYDIRLYGNLQPGWSDFGHTFNLPNGIIYGTEESKSYLAGSYKDWIIEELECFFI</sequence>
<evidence type="ECO:0000259" key="4">
    <source>
        <dbReference type="PROSITE" id="PS51886"/>
    </source>
</evidence>